<dbReference type="OrthoDB" id="2804680at2759"/>
<feature type="compositionally biased region" description="Polar residues" evidence="1">
    <location>
        <begin position="139"/>
        <end position="155"/>
    </location>
</feature>
<evidence type="ECO:0000313" key="2">
    <source>
        <dbReference type="EMBL" id="PIL36648.1"/>
    </source>
</evidence>
<dbReference type="Proteomes" id="UP000230002">
    <property type="component" value="Unassembled WGS sequence"/>
</dbReference>
<evidence type="ECO:0000256" key="1">
    <source>
        <dbReference type="SAM" id="MobiDB-lite"/>
    </source>
</evidence>
<protein>
    <submittedName>
        <fullName evidence="2">Uncharacterized protein</fullName>
    </submittedName>
</protein>
<feature type="compositionally biased region" description="Polar residues" evidence="1">
    <location>
        <begin position="80"/>
        <end position="110"/>
    </location>
</feature>
<name>A0A2G8SSU6_9APHY</name>
<comment type="caution">
    <text evidence="2">The sequence shown here is derived from an EMBL/GenBank/DDBJ whole genome shotgun (WGS) entry which is preliminary data.</text>
</comment>
<gene>
    <name evidence="2" type="ORF">GSI_00337</name>
</gene>
<feature type="region of interest" description="Disordered" evidence="1">
    <location>
        <begin position="324"/>
        <end position="404"/>
    </location>
</feature>
<accession>A0A2G8SSU6</accession>
<dbReference type="AlphaFoldDB" id="A0A2G8SSU6"/>
<sequence>MSFQGMYPCCCRYIIILTITDLSYLQDQSPLVKPTCPPSIDSDNPSWATLSTANTSSDEDALDLESQATTPEPVDEKALSSYTTTLHSSFPYQQPTSNYSPSTTSKNCPSTGLKRGPSPASDTLSAHALPAKKAKKTSTHPLHQSHNTLLDHQPLSTHQSGFGILPRGPITTLTTPLAHLTTSQKQQLTPFSSHEIHTASLPSALTHQVLQPRKPLPPITNSSGVEDWALVDDALGTQVASAHNLRVHRSTQFLAPWEPESSIDAGRPGGAHFPLTQFADLAKGSKGKERARSGWTAPRWSNVGDFKARLDAMYGPGDINRGLGRGPKNIPAGNAVSGTAPDQPTLVGLPEPGAAQGSALTEDEDEPDMSLGGMRRGRLENLSPQRDTRASWRHGAAGKGPEIE</sequence>
<evidence type="ECO:0000313" key="3">
    <source>
        <dbReference type="Proteomes" id="UP000230002"/>
    </source>
</evidence>
<organism evidence="2 3">
    <name type="scientific">Ganoderma sinense ZZ0214-1</name>
    <dbReference type="NCBI Taxonomy" id="1077348"/>
    <lineage>
        <taxon>Eukaryota</taxon>
        <taxon>Fungi</taxon>
        <taxon>Dikarya</taxon>
        <taxon>Basidiomycota</taxon>
        <taxon>Agaricomycotina</taxon>
        <taxon>Agaricomycetes</taxon>
        <taxon>Polyporales</taxon>
        <taxon>Polyporaceae</taxon>
        <taxon>Ganoderma</taxon>
    </lineage>
</organism>
<dbReference type="EMBL" id="AYKW01000001">
    <property type="protein sequence ID" value="PIL36648.1"/>
    <property type="molecule type" value="Genomic_DNA"/>
</dbReference>
<reference evidence="2 3" key="1">
    <citation type="journal article" date="2015" name="Sci. Rep.">
        <title>Chromosome-level genome map provides insights into diverse defense mechanisms in the medicinal fungus Ganoderma sinense.</title>
        <authorList>
            <person name="Zhu Y."/>
            <person name="Xu J."/>
            <person name="Sun C."/>
            <person name="Zhou S."/>
            <person name="Xu H."/>
            <person name="Nelson D.R."/>
            <person name="Qian J."/>
            <person name="Song J."/>
            <person name="Luo H."/>
            <person name="Xiang L."/>
            <person name="Li Y."/>
            <person name="Xu Z."/>
            <person name="Ji A."/>
            <person name="Wang L."/>
            <person name="Lu S."/>
            <person name="Hayward A."/>
            <person name="Sun W."/>
            <person name="Li X."/>
            <person name="Schwartz D.C."/>
            <person name="Wang Y."/>
            <person name="Chen S."/>
        </authorList>
    </citation>
    <scope>NUCLEOTIDE SEQUENCE [LARGE SCALE GENOMIC DNA]</scope>
    <source>
        <strain evidence="2 3">ZZ0214-1</strain>
    </source>
</reference>
<feature type="region of interest" description="Disordered" evidence="1">
    <location>
        <begin position="51"/>
        <end position="155"/>
    </location>
</feature>
<proteinExistence type="predicted"/>
<keyword evidence="3" id="KW-1185">Reference proteome</keyword>